<organism evidence="7 8">
    <name type="scientific">Helicobacter heilmannii</name>
    <dbReference type="NCBI Taxonomy" id="35817"/>
    <lineage>
        <taxon>Bacteria</taxon>
        <taxon>Pseudomonadati</taxon>
        <taxon>Campylobacterota</taxon>
        <taxon>Epsilonproteobacteria</taxon>
        <taxon>Campylobacterales</taxon>
        <taxon>Helicobacteraceae</taxon>
        <taxon>Helicobacter</taxon>
    </lineage>
</organism>
<sequence length="230" mass="26336">MPFHTRLLGKDKMALYSFIHSLSTNFGSSIFEPVAKELGRANFDRAELQTKSGDKITLEAQEVIQDIMNCLETTANKPDKMHEMTRILEAVRGESRANPITIKPTRVDLRLEKNQSVYLIDLKTAKPNVGEFKGFKRTLLTWMAAFAYDHPHITDIHTLIAIPYNPYAPKPYERWTLTGMLDLKCELMVGEDFWNFVGGEGSYAMLLECFEEVGVQMRGEIDAYFKKFIN</sequence>
<dbReference type="GO" id="GO:0003677">
    <property type="term" value="F:DNA binding"/>
    <property type="evidence" value="ECO:0007669"/>
    <property type="project" value="InterPro"/>
</dbReference>
<dbReference type="Pfam" id="PF09520">
    <property type="entry name" value="RE_TdeIII"/>
    <property type="match status" value="1"/>
</dbReference>
<dbReference type="EC" id="3.1.21.4" evidence="6"/>
<name>A0A0K2YAI0_HELHE</name>
<gene>
    <name evidence="7" type="ORF">HHE01_16910</name>
</gene>
<dbReference type="GO" id="GO:0009307">
    <property type="term" value="P:DNA restriction-modification system"/>
    <property type="evidence" value="ECO:0007669"/>
    <property type="project" value="InterPro"/>
</dbReference>
<dbReference type="GO" id="GO:0009036">
    <property type="term" value="F:type II site-specific deoxyribonuclease activity"/>
    <property type="evidence" value="ECO:0007669"/>
    <property type="project" value="InterPro"/>
</dbReference>
<dbReference type="AlphaFoldDB" id="A0A0K2YAI0"/>
<keyword evidence="1" id="KW-0540">Nuclease</keyword>
<evidence type="ECO:0000313" key="7">
    <source>
        <dbReference type="EMBL" id="CRI34005.1"/>
    </source>
</evidence>
<reference evidence="8" key="1">
    <citation type="submission" date="2014-12" db="EMBL/GenBank/DDBJ databases">
        <authorList>
            <person name="Smet A."/>
        </authorList>
    </citation>
    <scope>NUCLEOTIDE SEQUENCE [LARGE SCALE GENOMIC DNA]</scope>
</reference>
<evidence type="ECO:0000256" key="6">
    <source>
        <dbReference type="ARBA" id="ARBA00093790"/>
    </source>
</evidence>
<evidence type="ECO:0000313" key="8">
    <source>
        <dbReference type="Proteomes" id="UP000046090"/>
    </source>
</evidence>
<accession>A0A0K2YAI0</accession>
<keyword evidence="4" id="KW-0378">Hydrolase</keyword>
<keyword evidence="2" id="KW-0680">Restriction system</keyword>
<evidence type="ECO:0000256" key="5">
    <source>
        <dbReference type="ARBA" id="ARBA00093760"/>
    </source>
</evidence>
<evidence type="ECO:0000256" key="1">
    <source>
        <dbReference type="ARBA" id="ARBA00022722"/>
    </source>
</evidence>
<dbReference type="Proteomes" id="UP000046090">
    <property type="component" value="Unassembled WGS sequence"/>
</dbReference>
<evidence type="ECO:0000256" key="4">
    <source>
        <dbReference type="ARBA" id="ARBA00022801"/>
    </source>
</evidence>
<keyword evidence="3 7" id="KW-0255">Endonuclease</keyword>
<dbReference type="EMBL" id="CDMK01000001">
    <property type="protein sequence ID" value="CRI34005.1"/>
    <property type="molecule type" value="Genomic_DNA"/>
</dbReference>
<comment type="catalytic activity">
    <reaction evidence="5">
        <text>Endonucleolytic cleavage of DNA to give specific double-stranded fragments with terminal 5'-phosphates.</text>
        <dbReference type="EC" id="3.1.21.4"/>
    </reaction>
</comment>
<dbReference type="REBASE" id="657624">
    <property type="entry name" value="HheASB1ORF11070P"/>
</dbReference>
<evidence type="ECO:0000256" key="3">
    <source>
        <dbReference type="ARBA" id="ARBA00022759"/>
    </source>
</evidence>
<proteinExistence type="predicted"/>
<evidence type="ECO:0000256" key="2">
    <source>
        <dbReference type="ARBA" id="ARBA00022747"/>
    </source>
</evidence>
<dbReference type="InterPro" id="IPR019045">
    <property type="entry name" value="Restrct_endonuc_II_HinfI"/>
</dbReference>
<protein>
    <recommendedName>
        <fullName evidence="6">type II site-specific deoxyribonuclease</fullName>
        <ecNumber evidence="6">3.1.21.4</ecNumber>
    </recommendedName>
</protein>
<keyword evidence="8" id="KW-1185">Reference proteome</keyword>